<feature type="region of interest" description="Disordered" evidence="2">
    <location>
        <begin position="71"/>
        <end position="151"/>
    </location>
</feature>
<feature type="compositionally biased region" description="Polar residues" evidence="2">
    <location>
        <begin position="106"/>
        <end position="135"/>
    </location>
</feature>
<evidence type="ECO:0000256" key="2">
    <source>
        <dbReference type="SAM" id="MobiDB-lite"/>
    </source>
</evidence>
<feature type="compositionally biased region" description="Low complexity" evidence="2">
    <location>
        <begin position="222"/>
        <end position="244"/>
    </location>
</feature>
<evidence type="ECO:0000313" key="4">
    <source>
        <dbReference type="Proteomes" id="UP000053611"/>
    </source>
</evidence>
<dbReference type="Pfam" id="PF01652">
    <property type="entry name" value="IF4E"/>
    <property type="match status" value="1"/>
</dbReference>
<dbReference type="Gene3D" id="3.30.760.10">
    <property type="entry name" value="RNA Cap, Translation Initiation Factor Eif4e"/>
    <property type="match status" value="1"/>
</dbReference>
<dbReference type="InterPro" id="IPR001040">
    <property type="entry name" value="TIF_eIF_4E"/>
</dbReference>
<dbReference type="GO" id="GO:0000340">
    <property type="term" value="F:RNA 7-methylguanosine cap binding"/>
    <property type="evidence" value="ECO:0007669"/>
    <property type="project" value="TreeGrafter"/>
</dbReference>
<reference evidence="3 4" key="1">
    <citation type="submission" date="2015-03" db="EMBL/GenBank/DDBJ databases">
        <title>Genomics and transcriptomics of the oil-accumulating basidiomycete yeast T. oleaginosus allow insights into substrate utilization and the diverse evolutionary trajectories of mating systems in fungi.</title>
        <authorList>
            <consortium name="DOE Joint Genome Institute"/>
            <person name="Kourist R."/>
            <person name="Kracht O."/>
            <person name="Bracharz F."/>
            <person name="Lipzen A."/>
            <person name="Nolan M."/>
            <person name="Ohm R."/>
            <person name="Grigoriev I."/>
            <person name="Sun S."/>
            <person name="Heitman J."/>
            <person name="Bruck T."/>
            <person name="Nowrousian M."/>
        </authorList>
    </citation>
    <scope>NUCLEOTIDE SEQUENCE [LARGE SCALE GENOMIC DNA]</scope>
    <source>
        <strain evidence="3 4">IBC0246</strain>
    </source>
</reference>
<dbReference type="GO" id="GO:0016281">
    <property type="term" value="C:eukaryotic translation initiation factor 4F complex"/>
    <property type="evidence" value="ECO:0007669"/>
    <property type="project" value="TreeGrafter"/>
</dbReference>
<accession>A0A0J0XZQ6</accession>
<feature type="region of interest" description="Disordered" evidence="2">
    <location>
        <begin position="480"/>
        <end position="504"/>
    </location>
</feature>
<gene>
    <name evidence="3" type="ORF">CC85DRAFT_298705</name>
</gene>
<sequence length="534" mass="57396">MGDIRKSSNRMASRRGVRPPSLKDISDRLTTSTPVALNEITTSTNLPAAQSRLKLPASAAARANLAPTASPIARVGAHETHENENIELSKVGKEGSEDKAEVHTKALSNRSSTDTLKNSESSHAPSKRVNSNSLALSIGESVDSPTPSRGGSLLMKEIVACESPTETQTTKAEAAGSLKPKTLAELRHKSRASLGHGFPETPPRSKEDVPSIVVQRSTPGESTSKAAGSSGSTSSSPMPGSPRSIANGLPLEHSWSIWYDSRTYKPPPDVLEERCQRMTEWEASMMPVGSFDTIQSFWRLMNNIRQPSKLTNCGNYHMFKKNIRPSYEDPANSHGGKWSLFIKANNKELTIDMVWSSLVLALVGEQLDPENNVTGIVVSSRPRADRIQVWTRIKDDVDAVNAIGNRILEVIGFDPQDQQTMSLDFQVHPDAVLPANPAKYIRAGSYKRAASTVGLPSSGSNASRVLSPLTSASPVGSHITLPAWPPSPHSPLAPPSPRLTSGPLSSNRLRMGVGGNAFSGQIGTARRAFSTKIE</sequence>
<dbReference type="PANTHER" id="PTHR11960:SF73">
    <property type="entry name" value="TRANSLATION INITIATION FACTOR 4E, PUTATIVE-RELATED"/>
    <property type="match status" value="1"/>
</dbReference>
<proteinExistence type="inferred from homology"/>
<organism evidence="3 4">
    <name type="scientific">Cutaneotrichosporon oleaginosum</name>
    <dbReference type="NCBI Taxonomy" id="879819"/>
    <lineage>
        <taxon>Eukaryota</taxon>
        <taxon>Fungi</taxon>
        <taxon>Dikarya</taxon>
        <taxon>Basidiomycota</taxon>
        <taxon>Agaricomycotina</taxon>
        <taxon>Tremellomycetes</taxon>
        <taxon>Trichosporonales</taxon>
        <taxon>Trichosporonaceae</taxon>
        <taxon>Cutaneotrichosporon</taxon>
    </lineage>
</organism>
<protein>
    <submittedName>
        <fullName evidence="3">Translation initiation factor eIF4e</fullName>
    </submittedName>
</protein>
<feature type="region of interest" description="Disordered" evidence="2">
    <location>
        <begin position="1"/>
        <end position="30"/>
    </location>
</feature>
<comment type="similarity">
    <text evidence="1">Belongs to the eukaryotic initiation factor 4E family.</text>
</comment>
<dbReference type="STRING" id="879819.A0A0J0XZQ6"/>
<evidence type="ECO:0000256" key="1">
    <source>
        <dbReference type="RuleBase" id="RU004374"/>
    </source>
</evidence>
<dbReference type="EMBL" id="KQ087177">
    <property type="protein sequence ID" value="KLT46518.1"/>
    <property type="molecule type" value="Genomic_DNA"/>
</dbReference>
<dbReference type="AlphaFoldDB" id="A0A0J0XZQ6"/>
<feature type="compositionally biased region" description="Basic and acidic residues" evidence="2">
    <location>
        <begin position="90"/>
        <end position="104"/>
    </location>
</feature>
<feature type="region of interest" description="Disordered" evidence="2">
    <location>
        <begin position="191"/>
        <end position="246"/>
    </location>
</feature>
<dbReference type="RefSeq" id="XP_018283009.1">
    <property type="nucleotide sequence ID" value="XM_018425058.1"/>
</dbReference>
<dbReference type="GeneID" id="28985661"/>
<dbReference type="GO" id="GO:0003743">
    <property type="term" value="F:translation initiation factor activity"/>
    <property type="evidence" value="ECO:0007669"/>
    <property type="project" value="UniProtKB-KW"/>
</dbReference>
<dbReference type="OrthoDB" id="590761at2759"/>
<feature type="compositionally biased region" description="Pro residues" evidence="2">
    <location>
        <begin position="483"/>
        <end position="497"/>
    </location>
</feature>
<keyword evidence="1" id="KW-0648">Protein biosynthesis</keyword>
<name>A0A0J0XZQ6_9TREE</name>
<dbReference type="PANTHER" id="PTHR11960">
    <property type="entry name" value="EUKARYOTIC TRANSLATION INITIATION FACTOR 4E RELATED"/>
    <property type="match status" value="1"/>
</dbReference>
<dbReference type="Proteomes" id="UP000053611">
    <property type="component" value="Unassembled WGS sequence"/>
</dbReference>
<dbReference type="InterPro" id="IPR023398">
    <property type="entry name" value="TIF_eIF4e-like"/>
</dbReference>
<keyword evidence="4" id="KW-1185">Reference proteome</keyword>
<keyword evidence="1" id="KW-0694">RNA-binding</keyword>
<evidence type="ECO:0000313" key="3">
    <source>
        <dbReference type="EMBL" id="KLT46518.1"/>
    </source>
</evidence>
<feature type="region of interest" description="Disordered" evidence="2">
    <location>
        <begin position="162"/>
        <end position="181"/>
    </location>
</feature>
<keyword evidence="1 3" id="KW-0396">Initiation factor</keyword>
<dbReference type="SUPFAM" id="SSF55418">
    <property type="entry name" value="eIF4e-like"/>
    <property type="match status" value="1"/>
</dbReference>